<feature type="compositionally biased region" description="Basic residues" evidence="1">
    <location>
        <begin position="1036"/>
        <end position="1049"/>
    </location>
</feature>
<feature type="compositionally biased region" description="Basic and acidic residues" evidence="1">
    <location>
        <begin position="1050"/>
        <end position="1059"/>
    </location>
</feature>
<dbReference type="GeneID" id="115805178"/>
<dbReference type="InParanoid" id="A0A6J2UMG8"/>
<dbReference type="OrthoDB" id="9908305at2759"/>
<feature type="compositionally biased region" description="Low complexity" evidence="1">
    <location>
        <begin position="1120"/>
        <end position="1138"/>
    </location>
</feature>
<feature type="region of interest" description="Disordered" evidence="1">
    <location>
        <begin position="1006"/>
        <end position="1150"/>
    </location>
</feature>
<protein>
    <submittedName>
        <fullName evidence="3">Uncharacterized protein C15orf39 homolog isoform X1</fullName>
    </submittedName>
</protein>
<feature type="compositionally biased region" description="Basic residues" evidence="1">
    <location>
        <begin position="1203"/>
        <end position="1214"/>
    </location>
</feature>
<proteinExistence type="predicted"/>
<sequence>MDVLSQSKMPRPEGSIGTVISRELLKSTSLSGYSHEKSVPYSEDFISFSMSRQEGMDLSGPWSQSGSCLRNGRSPVIPSLVTEGSITNPIIYRPENVVFPVDDGSPLTAHEQTAKQRFAYYDSSPGKHSAIASGIVMPVAIRKHPVGPVSISPPMPNPVGLAVPKPVYGHSPCCSELGCMTGPRYVVDRGSQKIPSHVYEDEWMAQYGHLSYLHKKEQEASMQKKALQVEHSGERVPLKDVTTEGYHGMGTNGHKRVSSFIEPNHRSHPCSSPRSFMAPSSEHCQRFQNPSKIYKPLPTSHPPVYEPVTIAHHGITQKVYHDHPHVPKYSQIPQHSMFYYPHNNMDVCRDEHPPHIPHSPQSPPEQCHIPQPVFSDLPNPYPVTPRSHAFVSNFPGYHAHRMHLNASRMKSPSDRPCPPLPTQHSDRPLDFSMPRAHMVGAPKGASGQPGAFQPRQSKANFGSHSHPAVQRYSSNCSDWRGSDSPVRNNQEGFGGAKHTDEISNKQTSKNTPLANAESSSKRKSEGNSHVYELKTVSKIQKRENGEGTDVCQIAPSPPMPVINNVFSLAPYKAYLEAAGMLPTATGAKGGEQQNHSNKLKQESVIHNRGHKQNLDEHEKGLKQQSKAAGEVLETVMIKKEKIDQQEILCHEREDKNHNELGNCIKNGRIKEEPEESEEHIVADTMFPQIVIKGDYEAEKKSLSPEKSERLTDCKIEPTIMPSREYSSSPRAVNKLSPLTATHAPETSSPPQLPETKFFHQKIPPHCLKLSACNIVMPDNLRASAPRVKQVPQSPGEIKPSTGKSSRQARHQFMELHQSLCRLISRCISQTPQQELRTWMSCMDLGEPVSPSAKAPKISCLLGSKAREMWLKDEETVMALQKVLIQLETYVGSCECPFPHVIRAGAVFIPMLVVKEVLFPQVQGSFIDQVLQEHRVELRPTTLSEERHLMQLQRRACSSKLRKLLSLKHLPDIYPDVLNLHYHDCVSKLLGLELDLTVKREHLDDTHNAVNMPGTSSSSSIPDARSWRKDLKTSSCLRRHKRKSHKKERMKRMFLEKDDLPAEEELTEESENWSIVNSHGEEEWEDANGKNSKVKTREESWEIQEEPEDSWGCPLTSDDLSSGNSDTETESSSSTSYQSRLWGSSNETQSQLTGHSGMILKLRKVFHSKGQKGRGTHHYQAVTDVSDDQRGSTRDKNTDQRQDGKKRHNVSRHGGRLRARVFSPALHSSNLRRSFAQIKYCSYLSTCHSTDHRRRWVLRSAVQTARRTMKNRYPDLVGKRIRHLYEEKDKTEVWYKGVVLRIHEPHPNPLKTVFEVKYDSEPEWQYYLELLVDYKKGWLKVED</sequence>
<feature type="compositionally biased region" description="Basic and acidic residues" evidence="1">
    <location>
        <begin position="1186"/>
        <end position="1202"/>
    </location>
</feature>
<name>A0A6J2UMG8_CHACN</name>
<dbReference type="Pfam" id="PF17663">
    <property type="entry name" value="DUF5525"/>
    <property type="match status" value="1"/>
</dbReference>
<evidence type="ECO:0000313" key="3">
    <source>
        <dbReference type="RefSeq" id="XP_030621540.1"/>
    </source>
</evidence>
<feature type="compositionally biased region" description="Polar residues" evidence="1">
    <location>
        <begin position="1140"/>
        <end position="1150"/>
    </location>
</feature>
<dbReference type="PANTHER" id="PTHR28422">
    <property type="entry name" value="SIMILAR TO HUMAN CHROMOSOME 15 OPEN READING FRAME 39"/>
    <property type="match status" value="1"/>
</dbReference>
<dbReference type="Gene3D" id="2.80.10.70">
    <property type="entry name" value="Spindlin/Ssty"/>
    <property type="match status" value="1"/>
</dbReference>
<feature type="compositionally biased region" description="Basic residues" evidence="1">
    <location>
        <begin position="1167"/>
        <end position="1176"/>
    </location>
</feature>
<evidence type="ECO:0000313" key="2">
    <source>
        <dbReference type="Proteomes" id="UP000504632"/>
    </source>
</evidence>
<dbReference type="InterPro" id="IPR037656">
    <property type="entry name" value="DUF5525"/>
</dbReference>
<gene>
    <name evidence="3" type="primary">c2h15orf39</name>
</gene>
<keyword evidence="2" id="KW-1185">Reference proteome</keyword>
<organism evidence="2 3">
    <name type="scientific">Chanos chanos</name>
    <name type="common">Milkfish</name>
    <name type="synonym">Mugil chanos</name>
    <dbReference type="NCBI Taxonomy" id="29144"/>
    <lineage>
        <taxon>Eukaryota</taxon>
        <taxon>Metazoa</taxon>
        <taxon>Chordata</taxon>
        <taxon>Craniata</taxon>
        <taxon>Vertebrata</taxon>
        <taxon>Euteleostomi</taxon>
        <taxon>Actinopterygii</taxon>
        <taxon>Neopterygii</taxon>
        <taxon>Teleostei</taxon>
        <taxon>Ostariophysi</taxon>
        <taxon>Gonorynchiformes</taxon>
        <taxon>Chanidae</taxon>
        <taxon>Chanos</taxon>
    </lineage>
</organism>
<dbReference type="InterPro" id="IPR042567">
    <property type="entry name" value="SPIN/Ssty_sf"/>
</dbReference>
<dbReference type="Proteomes" id="UP000504632">
    <property type="component" value="Chromosome 2"/>
</dbReference>
<feature type="compositionally biased region" description="Polar residues" evidence="1">
    <location>
        <begin position="454"/>
        <end position="463"/>
    </location>
</feature>
<feature type="region of interest" description="Disordered" evidence="1">
    <location>
        <begin position="1167"/>
        <end position="1214"/>
    </location>
</feature>
<evidence type="ECO:0000256" key="1">
    <source>
        <dbReference type="SAM" id="MobiDB-lite"/>
    </source>
</evidence>
<dbReference type="PANTHER" id="PTHR28422:SF1">
    <property type="entry name" value="SIMILAR TO HUMAN CHROMOSOME 15 OPEN READING FRAME 39"/>
    <property type="match status" value="1"/>
</dbReference>
<feature type="compositionally biased region" description="Polar residues" evidence="1">
    <location>
        <begin position="504"/>
        <end position="518"/>
    </location>
</feature>
<feature type="region of interest" description="Disordered" evidence="1">
    <location>
        <begin position="784"/>
        <end position="806"/>
    </location>
</feature>
<feature type="compositionally biased region" description="Acidic residues" evidence="1">
    <location>
        <begin position="1060"/>
        <end position="1070"/>
    </location>
</feature>
<dbReference type="RefSeq" id="XP_030621540.1">
    <property type="nucleotide sequence ID" value="XM_030765680.1"/>
</dbReference>
<accession>A0A6J2UMG8</accession>
<dbReference type="CTD" id="110501494"/>
<feature type="region of interest" description="Disordered" evidence="1">
    <location>
        <begin position="407"/>
        <end position="557"/>
    </location>
</feature>
<reference evidence="3" key="1">
    <citation type="submission" date="2025-08" db="UniProtKB">
        <authorList>
            <consortium name="RefSeq"/>
        </authorList>
    </citation>
    <scope>IDENTIFICATION</scope>
</reference>